<dbReference type="AlphaFoldDB" id="E8X4S3"/>
<name>E8X4S3_GRATM</name>
<dbReference type="EMBL" id="CP002480">
    <property type="protein sequence ID" value="ADW70562.1"/>
    <property type="molecule type" value="Genomic_DNA"/>
</dbReference>
<dbReference type="HOGENOM" id="CLU_3344194_0_0_0"/>
<keyword evidence="1" id="KW-0812">Transmembrane</keyword>
<dbReference type="PaxDb" id="1198114-AciX9_3558"/>
<feature type="transmembrane region" description="Helical" evidence="1">
    <location>
        <begin position="14"/>
        <end position="33"/>
    </location>
</feature>
<dbReference type="KEGG" id="acm:AciX9_3558"/>
<keyword evidence="3" id="KW-1185">Reference proteome</keyword>
<keyword evidence="1" id="KW-1133">Transmembrane helix</keyword>
<evidence type="ECO:0000313" key="3">
    <source>
        <dbReference type="Proteomes" id="UP000000343"/>
    </source>
</evidence>
<organism evidence="3">
    <name type="scientific">Granulicella tundricola (strain ATCC BAA-1859 / DSM 23138 / MP5ACTX9)</name>
    <dbReference type="NCBI Taxonomy" id="1198114"/>
    <lineage>
        <taxon>Bacteria</taxon>
        <taxon>Pseudomonadati</taxon>
        <taxon>Acidobacteriota</taxon>
        <taxon>Terriglobia</taxon>
        <taxon>Terriglobales</taxon>
        <taxon>Acidobacteriaceae</taxon>
        <taxon>Granulicella</taxon>
    </lineage>
</organism>
<dbReference type="STRING" id="1198114.AciX9_3558"/>
<keyword evidence="1" id="KW-0472">Membrane</keyword>
<dbReference type="Proteomes" id="UP000000343">
    <property type="component" value="Chromosome"/>
</dbReference>
<sequence>MSSAGHTESWLDRFWPLLVILVGVLFLTLILTFQPTT</sequence>
<evidence type="ECO:0000256" key="1">
    <source>
        <dbReference type="SAM" id="Phobius"/>
    </source>
</evidence>
<accession>E8X4S3</accession>
<reference evidence="3" key="1">
    <citation type="submission" date="2011-01" db="EMBL/GenBank/DDBJ databases">
        <title>Complete sequence of chromosome of Acidobacterium sp. MP5ACTX9.</title>
        <authorList>
            <consortium name="US DOE Joint Genome Institute"/>
            <person name="Lucas S."/>
            <person name="Copeland A."/>
            <person name="Lapidus A."/>
            <person name="Cheng J.-F."/>
            <person name="Goodwin L."/>
            <person name="Pitluck S."/>
            <person name="Teshima H."/>
            <person name="Detter J.C."/>
            <person name="Han C."/>
            <person name="Tapia R."/>
            <person name="Land M."/>
            <person name="Hauser L."/>
            <person name="Kyrpides N."/>
            <person name="Ivanova N."/>
            <person name="Ovchinnikova G."/>
            <person name="Pagani I."/>
            <person name="Rawat S.R."/>
            <person name="Mannisto M."/>
            <person name="Haggblom M.M."/>
            <person name="Woyke T."/>
        </authorList>
    </citation>
    <scope>NUCLEOTIDE SEQUENCE [LARGE SCALE GENOMIC DNA]</scope>
    <source>
        <strain evidence="3">MP5ACTX9</strain>
    </source>
</reference>
<protein>
    <submittedName>
        <fullName evidence="2">Uncharacterized protein</fullName>
    </submittedName>
</protein>
<proteinExistence type="predicted"/>
<gene>
    <name evidence="2" type="ordered locus">AciX9_3558</name>
</gene>
<evidence type="ECO:0000313" key="2">
    <source>
        <dbReference type="EMBL" id="ADW70562.1"/>
    </source>
</evidence>